<keyword evidence="2" id="KW-1185">Reference proteome</keyword>
<dbReference type="Proteomes" id="UP000199236">
    <property type="component" value="Unassembled WGS sequence"/>
</dbReference>
<reference evidence="1 2" key="1">
    <citation type="submission" date="2016-10" db="EMBL/GenBank/DDBJ databases">
        <authorList>
            <person name="de Groot N.N."/>
        </authorList>
    </citation>
    <scope>NUCLEOTIDE SEQUENCE [LARGE SCALE GENOMIC DNA]</scope>
    <source>
        <strain evidence="1 2">CGMCC 1.9157</strain>
    </source>
</reference>
<dbReference type="SUPFAM" id="SSF55331">
    <property type="entry name" value="Tautomerase/MIF"/>
    <property type="match status" value="1"/>
</dbReference>
<dbReference type="AlphaFoldDB" id="A0A1I4ZJD4"/>
<evidence type="ECO:0000313" key="1">
    <source>
        <dbReference type="EMBL" id="SFN50060.1"/>
    </source>
</evidence>
<protein>
    <submittedName>
        <fullName evidence="1">4-oxalocrotonate tautomerase</fullName>
    </submittedName>
</protein>
<dbReference type="EMBL" id="FOVR01000001">
    <property type="protein sequence ID" value="SFN50060.1"/>
    <property type="molecule type" value="Genomic_DNA"/>
</dbReference>
<proteinExistence type="predicted"/>
<dbReference type="InterPro" id="IPR014347">
    <property type="entry name" value="Tautomerase/MIF_sf"/>
</dbReference>
<sequence length="78" mass="9092">MPHMTLKIAQTCSDEKKKAFVDQMTRTMKELFDVPEEQLSIDFLEFTPSDWVDRVYYYDVQPRAGALLKEPGYEIVSA</sequence>
<accession>A0A1I4ZJD4</accession>
<evidence type="ECO:0000313" key="2">
    <source>
        <dbReference type="Proteomes" id="UP000199236"/>
    </source>
</evidence>
<name>A0A1I4ZJD4_9HYPH</name>
<gene>
    <name evidence="1" type="ORF">SAMN04488056_101106</name>
</gene>
<dbReference type="RefSeq" id="WP_090067786.1">
    <property type="nucleotide sequence ID" value="NZ_FOVR01000001.1"/>
</dbReference>
<dbReference type="Gene3D" id="3.30.429.10">
    <property type="entry name" value="Macrophage Migration Inhibitory Factor"/>
    <property type="match status" value="1"/>
</dbReference>
<organism evidence="1 2">
    <name type="scientific">Cohaesibacter marisflavi</name>
    <dbReference type="NCBI Taxonomy" id="655353"/>
    <lineage>
        <taxon>Bacteria</taxon>
        <taxon>Pseudomonadati</taxon>
        <taxon>Pseudomonadota</taxon>
        <taxon>Alphaproteobacteria</taxon>
        <taxon>Hyphomicrobiales</taxon>
        <taxon>Cohaesibacteraceae</taxon>
    </lineage>
</organism>
<dbReference type="STRING" id="655353.SAMN04488056_101106"/>
<dbReference type="OrthoDB" id="3395834at2"/>